<dbReference type="Proteomes" id="UP001175001">
    <property type="component" value="Unassembled WGS sequence"/>
</dbReference>
<feature type="compositionally biased region" description="Polar residues" evidence="1">
    <location>
        <begin position="156"/>
        <end position="165"/>
    </location>
</feature>
<reference evidence="2" key="1">
    <citation type="submission" date="2023-06" db="EMBL/GenBank/DDBJ databases">
        <title>Multi-omics analyses reveal the molecular pathogenesis toolkit of Lasiodiplodia hormozganensis, a cross-kingdom pathogen.</title>
        <authorList>
            <person name="Felix C."/>
            <person name="Meneses R."/>
            <person name="Goncalves M.F.M."/>
            <person name="Tilleman L."/>
            <person name="Duarte A.S."/>
            <person name="Jorrin-Novo J.V."/>
            <person name="Van De Peer Y."/>
            <person name="Deforce D."/>
            <person name="Van Nieuwerburgh F."/>
            <person name="Esteves A.C."/>
            <person name="Alves A."/>
        </authorList>
    </citation>
    <scope>NUCLEOTIDE SEQUENCE</scope>
    <source>
        <strain evidence="2">CBS 339.90</strain>
    </source>
</reference>
<evidence type="ECO:0000313" key="3">
    <source>
        <dbReference type="Proteomes" id="UP001175001"/>
    </source>
</evidence>
<feature type="compositionally biased region" description="Basic and acidic residues" evidence="1">
    <location>
        <begin position="25"/>
        <end position="38"/>
    </location>
</feature>
<feature type="region of interest" description="Disordered" evidence="1">
    <location>
        <begin position="269"/>
        <end position="290"/>
    </location>
</feature>
<sequence>MRPLRRAASTKASDNTSASAPQDSPRNDPSNERDKYTNDGHATYRKHPSGKRDLPLPPIMDPIALAARERWTEPKMPEPRREDLTPFQRKLYANPAAHALSTSIRADRTSTVLPSFFYLSLHPKPHPTTSAPWMLPLELADAAKRTSKKKSKSNSTEPQDAQQQNKPHRSVRTSPSSYVALRQTHLRNIRTANKGTMWEQAVNTRARMKLLGRQDDDDDGVPPPQNRPHQKLVWREDMDQMVLRLLRDLVARRLEYGFSKPRGGGLFARILDSSPSDPSASSPRRPSPSSFADCLAQIPDAGAVLFLRRATSEATRDAERRVRECLEAGDGLVDQLVKIRETTRRTLKEDVLPRTHGILDAGGPRLQPSILYPPLEYPSVRCIGRQEGKDGEVMVEKELPVYDLVELLGPTKLEELVKGTAWETETVVVLREKETTIGAHHALMQLQDYVIESV</sequence>
<comment type="caution">
    <text evidence="2">The sequence shown here is derived from an EMBL/GenBank/DDBJ whole genome shotgun (WGS) entry which is preliminary data.</text>
</comment>
<name>A0AA39WG68_9PEZI</name>
<dbReference type="EMBL" id="JAUJDW010000200">
    <property type="protein sequence ID" value="KAK0614816.1"/>
    <property type="molecule type" value="Genomic_DNA"/>
</dbReference>
<dbReference type="AlphaFoldDB" id="A0AA39WG68"/>
<feature type="region of interest" description="Disordered" evidence="1">
    <location>
        <begin position="1"/>
        <end position="58"/>
    </location>
</feature>
<keyword evidence="3" id="KW-1185">Reference proteome</keyword>
<proteinExistence type="predicted"/>
<gene>
    <name evidence="2" type="ORF">DIS24_g11896</name>
</gene>
<evidence type="ECO:0000256" key="1">
    <source>
        <dbReference type="SAM" id="MobiDB-lite"/>
    </source>
</evidence>
<feature type="compositionally biased region" description="Polar residues" evidence="1">
    <location>
        <begin position="10"/>
        <end position="24"/>
    </location>
</feature>
<evidence type="ECO:0000313" key="2">
    <source>
        <dbReference type="EMBL" id="KAK0614816.1"/>
    </source>
</evidence>
<organism evidence="2 3">
    <name type="scientific">Lasiodiplodia hormozganensis</name>
    <dbReference type="NCBI Taxonomy" id="869390"/>
    <lineage>
        <taxon>Eukaryota</taxon>
        <taxon>Fungi</taxon>
        <taxon>Dikarya</taxon>
        <taxon>Ascomycota</taxon>
        <taxon>Pezizomycotina</taxon>
        <taxon>Dothideomycetes</taxon>
        <taxon>Dothideomycetes incertae sedis</taxon>
        <taxon>Botryosphaeriales</taxon>
        <taxon>Botryosphaeriaceae</taxon>
        <taxon>Lasiodiplodia</taxon>
    </lineage>
</organism>
<protein>
    <submittedName>
        <fullName evidence="2">Uncharacterized protein</fullName>
    </submittedName>
</protein>
<accession>A0AA39WG68</accession>
<feature type="compositionally biased region" description="Low complexity" evidence="1">
    <location>
        <begin position="272"/>
        <end position="290"/>
    </location>
</feature>
<feature type="region of interest" description="Disordered" evidence="1">
    <location>
        <begin position="143"/>
        <end position="176"/>
    </location>
</feature>